<dbReference type="PANTHER" id="PTHR45931:SF3">
    <property type="entry name" value="RING ZINC FINGER-CONTAINING PROTEIN"/>
    <property type="match status" value="1"/>
</dbReference>
<evidence type="ECO:0000256" key="2">
    <source>
        <dbReference type="ARBA" id="ARBA00022771"/>
    </source>
</evidence>
<dbReference type="Gene3D" id="3.30.40.10">
    <property type="entry name" value="Zinc/RING finger domain, C3HC4 (zinc finger)"/>
    <property type="match status" value="1"/>
</dbReference>
<dbReference type="EMBL" id="MN739395">
    <property type="protein sequence ID" value="QHT02456.1"/>
    <property type="molecule type" value="Genomic_DNA"/>
</dbReference>
<reference evidence="6" key="1">
    <citation type="journal article" date="2020" name="Nature">
        <title>Giant virus diversity and host interactions through global metagenomics.</title>
        <authorList>
            <person name="Schulz F."/>
            <person name="Roux S."/>
            <person name="Paez-Espino D."/>
            <person name="Jungbluth S."/>
            <person name="Walsh D.A."/>
            <person name="Denef V.J."/>
            <person name="McMahon K.D."/>
            <person name="Konstantinidis K.T."/>
            <person name="Eloe-Fadrosh E.A."/>
            <person name="Kyrpides N.C."/>
            <person name="Woyke T."/>
        </authorList>
    </citation>
    <scope>NUCLEOTIDE SEQUENCE</scope>
    <source>
        <strain evidence="6">GVMAG-M-3300020595-32</strain>
    </source>
</reference>
<keyword evidence="1" id="KW-0479">Metal-binding</keyword>
<dbReference type="Pfam" id="PF13639">
    <property type="entry name" value="zf-RING_2"/>
    <property type="match status" value="1"/>
</dbReference>
<dbReference type="GO" id="GO:0061630">
    <property type="term" value="F:ubiquitin protein ligase activity"/>
    <property type="evidence" value="ECO:0007669"/>
    <property type="project" value="TreeGrafter"/>
</dbReference>
<name>A0A6C0CCH9_9ZZZZ</name>
<evidence type="ECO:0000256" key="3">
    <source>
        <dbReference type="ARBA" id="ARBA00022833"/>
    </source>
</evidence>
<evidence type="ECO:0000259" key="5">
    <source>
        <dbReference type="Pfam" id="PF13639"/>
    </source>
</evidence>
<feature type="compositionally biased region" description="Acidic residues" evidence="4">
    <location>
        <begin position="1"/>
        <end position="16"/>
    </location>
</feature>
<evidence type="ECO:0000256" key="4">
    <source>
        <dbReference type="SAM" id="MobiDB-lite"/>
    </source>
</evidence>
<evidence type="ECO:0000256" key="1">
    <source>
        <dbReference type="ARBA" id="ARBA00022723"/>
    </source>
</evidence>
<dbReference type="PANTHER" id="PTHR45931">
    <property type="entry name" value="SI:CH211-59O9.10"/>
    <property type="match status" value="1"/>
</dbReference>
<dbReference type="AlphaFoldDB" id="A0A6C0CCH9"/>
<dbReference type="SUPFAM" id="SSF57850">
    <property type="entry name" value="RING/U-box"/>
    <property type="match status" value="1"/>
</dbReference>
<dbReference type="InterPro" id="IPR051834">
    <property type="entry name" value="RING_finger_E3_ligase"/>
</dbReference>
<dbReference type="InterPro" id="IPR013083">
    <property type="entry name" value="Znf_RING/FYVE/PHD"/>
</dbReference>
<dbReference type="InterPro" id="IPR001841">
    <property type="entry name" value="Znf_RING"/>
</dbReference>
<feature type="region of interest" description="Disordered" evidence="4">
    <location>
        <begin position="1"/>
        <end position="20"/>
    </location>
</feature>
<dbReference type="GO" id="GO:0006511">
    <property type="term" value="P:ubiquitin-dependent protein catabolic process"/>
    <property type="evidence" value="ECO:0007669"/>
    <property type="project" value="TreeGrafter"/>
</dbReference>
<dbReference type="GO" id="GO:0005634">
    <property type="term" value="C:nucleus"/>
    <property type="evidence" value="ECO:0007669"/>
    <property type="project" value="TreeGrafter"/>
</dbReference>
<feature type="region of interest" description="Disordered" evidence="4">
    <location>
        <begin position="44"/>
        <end position="69"/>
    </location>
</feature>
<keyword evidence="2" id="KW-0863">Zinc-finger</keyword>
<organism evidence="6">
    <name type="scientific">viral metagenome</name>
    <dbReference type="NCBI Taxonomy" id="1070528"/>
    <lineage>
        <taxon>unclassified sequences</taxon>
        <taxon>metagenomes</taxon>
        <taxon>organismal metagenomes</taxon>
    </lineage>
</organism>
<protein>
    <recommendedName>
        <fullName evidence="5">RING-type domain-containing protein</fullName>
    </recommendedName>
</protein>
<keyword evidence="3" id="KW-0862">Zinc</keyword>
<proteinExistence type="predicted"/>
<sequence>MESNDTENDGLEQEQEQEPHILPIPISLSQLMGSLMVNRIQTHNHGYEPNANDENVLPNDENVLPNDENVLPNDENVLPYEHIHQPNLFMNIFTQTHIHNPGPAQTYEENIQNQTFNQQNKYKKVCSKDFINSLSVQKVTKEMVEKKITCGVCLEELKEGEDILELPCEDKHYFHIKNEVCDGIYPWLKENNTCPLCRHEFPSEEKEREVSTDVESVRPMLTPINLMNIVNQAIQDEEERILQETILASINDS</sequence>
<evidence type="ECO:0000313" key="6">
    <source>
        <dbReference type="EMBL" id="QHT02456.1"/>
    </source>
</evidence>
<dbReference type="GO" id="GO:0008270">
    <property type="term" value="F:zinc ion binding"/>
    <property type="evidence" value="ECO:0007669"/>
    <property type="project" value="UniProtKB-KW"/>
</dbReference>
<feature type="domain" description="RING-type" evidence="5">
    <location>
        <begin position="149"/>
        <end position="198"/>
    </location>
</feature>
<accession>A0A6C0CCH9</accession>
<dbReference type="CDD" id="cd16454">
    <property type="entry name" value="RING-H2_PA-TM-RING"/>
    <property type="match status" value="1"/>
</dbReference>